<reference evidence="2" key="1">
    <citation type="submission" date="2020-05" db="UniProtKB">
        <authorList>
            <consortium name="EnsemblMetazoa"/>
        </authorList>
    </citation>
    <scope>IDENTIFICATION</scope>
    <source>
        <strain evidence="2">SANGQUA</strain>
    </source>
</reference>
<protein>
    <submittedName>
        <fullName evidence="2">Uncharacterized protein</fullName>
    </submittedName>
</protein>
<feature type="region of interest" description="Disordered" evidence="1">
    <location>
        <begin position="1"/>
        <end position="22"/>
    </location>
</feature>
<keyword evidence="3" id="KW-1185">Reference proteome</keyword>
<dbReference type="VEuPathDB" id="VectorBase:AQUA014587"/>
<sequence length="55" mass="6199">MTTLNSVTITPRNRSRGEGTHPIRQALTSVNGEGKTSDTPLLVHYWSWTDKSMLR</sequence>
<evidence type="ECO:0000313" key="2">
    <source>
        <dbReference type="EnsemblMetazoa" id="AQUA014587-PA"/>
    </source>
</evidence>
<name>A0A182XRW8_ANOQN</name>
<dbReference type="EnsemblMetazoa" id="AQUA014587-RA">
    <property type="protein sequence ID" value="AQUA014587-PA"/>
    <property type="gene ID" value="AQUA014587"/>
</dbReference>
<proteinExistence type="predicted"/>
<dbReference type="AlphaFoldDB" id="A0A182XRW8"/>
<dbReference type="Proteomes" id="UP000076407">
    <property type="component" value="Unassembled WGS sequence"/>
</dbReference>
<feature type="compositionally biased region" description="Polar residues" evidence="1">
    <location>
        <begin position="1"/>
        <end position="12"/>
    </location>
</feature>
<organism evidence="2 3">
    <name type="scientific">Anopheles quadriannulatus</name>
    <name type="common">Mosquito</name>
    <dbReference type="NCBI Taxonomy" id="34691"/>
    <lineage>
        <taxon>Eukaryota</taxon>
        <taxon>Metazoa</taxon>
        <taxon>Ecdysozoa</taxon>
        <taxon>Arthropoda</taxon>
        <taxon>Hexapoda</taxon>
        <taxon>Insecta</taxon>
        <taxon>Pterygota</taxon>
        <taxon>Neoptera</taxon>
        <taxon>Endopterygota</taxon>
        <taxon>Diptera</taxon>
        <taxon>Nematocera</taxon>
        <taxon>Culicoidea</taxon>
        <taxon>Culicidae</taxon>
        <taxon>Anophelinae</taxon>
        <taxon>Anopheles</taxon>
    </lineage>
</organism>
<evidence type="ECO:0000256" key="1">
    <source>
        <dbReference type="SAM" id="MobiDB-lite"/>
    </source>
</evidence>
<evidence type="ECO:0000313" key="3">
    <source>
        <dbReference type="Proteomes" id="UP000076407"/>
    </source>
</evidence>
<accession>A0A182XRW8</accession>